<feature type="transmembrane region" description="Helical" evidence="1">
    <location>
        <begin position="44"/>
        <end position="62"/>
    </location>
</feature>
<evidence type="ECO:0000256" key="1">
    <source>
        <dbReference type="SAM" id="Phobius"/>
    </source>
</evidence>
<name>A0ABU1JWJ3_9PROT</name>
<keyword evidence="1" id="KW-0472">Membrane</keyword>
<comment type="caution">
    <text evidence="2">The sequence shown here is derived from an EMBL/GenBank/DDBJ whole genome shotgun (WGS) entry which is preliminary data.</text>
</comment>
<gene>
    <name evidence="2" type="ORF">E9232_005515</name>
</gene>
<keyword evidence="3" id="KW-1185">Reference proteome</keyword>
<organism evidence="2 3">
    <name type="scientific">Inquilinus ginsengisoli</name>
    <dbReference type="NCBI Taxonomy" id="363840"/>
    <lineage>
        <taxon>Bacteria</taxon>
        <taxon>Pseudomonadati</taxon>
        <taxon>Pseudomonadota</taxon>
        <taxon>Alphaproteobacteria</taxon>
        <taxon>Rhodospirillales</taxon>
        <taxon>Rhodospirillaceae</taxon>
        <taxon>Inquilinus</taxon>
    </lineage>
</organism>
<keyword evidence="1" id="KW-1133">Transmembrane helix</keyword>
<reference evidence="2 3" key="1">
    <citation type="submission" date="2023-07" db="EMBL/GenBank/DDBJ databases">
        <title>Sorghum-associated microbial communities from plants grown in Nebraska, USA.</title>
        <authorList>
            <person name="Schachtman D."/>
        </authorList>
    </citation>
    <scope>NUCLEOTIDE SEQUENCE [LARGE SCALE GENOMIC DNA]</scope>
    <source>
        <strain evidence="2 3">584</strain>
    </source>
</reference>
<feature type="transmembrane region" description="Helical" evidence="1">
    <location>
        <begin position="20"/>
        <end position="38"/>
    </location>
</feature>
<evidence type="ECO:0000313" key="3">
    <source>
        <dbReference type="Proteomes" id="UP001262410"/>
    </source>
</evidence>
<sequence length="68" mass="6933">MSVIRTLIAEFIGLFIDDGALALAALGLIAAIAAAVHWAGLPPLGGGILLLVGCLGILAESLHRFARK</sequence>
<dbReference type="RefSeq" id="WP_309799532.1">
    <property type="nucleotide sequence ID" value="NZ_JAVDPW010000010.1"/>
</dbReference>
<dbReference type="Proteomes" id="UP001262410">
    <property type="component" value="Unassembled WGS sequence"/>
</dbReference>
<dbReference type="EMBL" id="JAVDPW010000010">
    <property type="protein sequence ID" value="MDR6292970.1"/>
    <property type="molecule type" value="Genomic_DNA"/>
</dbReference>
<accession>A0ABU1JWJ3</accession>
<protein>
    <submittedName>
        <fullName evidence="2">Uncharacterized protein</fullName>
    </submittedName>
</protein>
<proteinExistence type="predicted"/>
<keyword evidence="1" id="KW-0812">Transmembrane</keyword>
<evidence type="ECO:0000313" key="2">
    <source>
        <dbReference type="EMBL" id="MDR6292970.1"/>
    </source>
</evidence>